<keyword evidence="10" id="KW-0594">Phospholipid biosynthesis</keyword>
<evidence type="ECO:0000256" key="8">
    <source>
        <dbReference type="ARBA" id="ARBA00023098"/>
    </source>
</evidence>
<evidence type="ECO:0000256" key="11">
    <source>
        <dbReference type="ARBA" id="ARBA00023264"/>
    </source>
</evidence>
<evidence type="ECO:0000256" key="10">
    <source>
        <dbReference type="ARBA" id="ARBA00023209"/>
    </source>
</evidence>
<evidence type="ECO:0000256" key="12">
    <source>
        <dbReference type="ARBA" id="ARBA00023315"/>
    </source>
</evidence>
<feature type="region of interest" description="Disordered" evidence="13">
    <location>
        <begin position="1"/>
        <end position="75"/>
    </location>
</feature>
<dbReference type="GO" id="GO:0006656">
    <property type="term" value="P:phosphatidylcholine biosynthetic process"/>
    <property type="evidence" value="ECO:0007669"/>
    <property type="project" value="TreeGrafter"/>
</dbReference>
<feature type="transmembrane region" description="Helical" evidence="14">
    <location>
        <begin position="424"/>
        <end position="443"/>
    </location>
</feature>
<evidence type="ECO:0000256" key="3">
    <source>
        <dbReference type="ARBA" id="ARBA00019082"/>
    </source>
</evidence>
<accession>A0A084AKE6</accession>
<dbReference type="HOGENOM" id="CLU_018994_0_1_1"/>
<protein>
    <recommendedName>
        <fullName evidence="3">Glycerophosphocholine acyltransferase 1</fullName>
    </recommendedName>
</protein>
<keyword evidence="7 14" id="KW-1133">Transmembrane helix</keyword>
<dbReference type="GO" id="GO:0016746">
    <property type="term" value="F:acyltransferase activity"/>
    <property type="evidence" value="ECO:0007669"/>
    <property type="project" value="UniProtKB-KW"/>
</dbReference>
<evidence type="ECO:0000256" key="9">
    <source>
        <dbReference type="ARBA" id="ARBA00023136"/>
    </source>
</evidence>
<dbReference type="GO" id="GO:0016020">
    <property type="term" value="C:membrane"/>
    <property type="evidence" value="ECO:0007669"/>
    <property type="project" value="UniProtKB-SubCell"/>
</dbReference>
<dbReference type="EMBL" id="KL648687">
    <property type="protein sequence ID" value="KEY65775.1"/>
    <property type="molecule type" value="Genomic_DNA"/>
</dbReference>
<feature type="region of interest" description="Disordered" evidence="13">
    <location>
        <begin position="477"/>
        <end position="508"/>
    </location>
</feature>
<keyword evidence="5" id="KW-0808">Transferase</keyword>
<keyword evidence="6 14" id="KW-0812">Transmembrane</keyword>
<reference evidence="15 16" key="1">
    <citation type="journal article" date="2014" name="BMC Genomics">
        <title>Comparative genome sequencing reveals chemotype-specific gene clusters in the toxigenic black mold Stachybotrys.</title>
        <authorList>
            <person name="Semeiks J."/>
            <person name="Borek D."/>
            <person name="Otwinowski Z."/>
            <person name="Grishin N.V."/>
        </authorList>
    </citation>
    <scope>NUCLEOTIDE SEQUENCE [LARGE SCALE GENOMIC DNA]</scope>
    <source>
        <strain evidence="16">CBS 109288 / IBT 7711</strain>
    </source>
</reference>
<evidence type="ECO:0000256" key="2">
    <source>
        <dbReference type="ARBA" id="ARBA00006675"/>
    </source>
</evidence>
<dbReference type="Proteomes" id="UP000028045">
    <property type="component" value="Unassembled WGS sequence"/>
</dbReference>
<keyword evidence="12" id="KW-0012">Acyltransferase</keyword>
<feature type="transmembrane region" description="Helical" evidence="14">
    <location>
        <begin position="328"/>
        <end position="353"/>
    </location>
</feature>
<evidence type="ECO:0000256" key="14">
    <source>
        <dbReference type="SAM" id="Phobius"/>
    </source>
</evidence>
<comment type="similarity">
    <text evidence="2">Belongs to the GPC1 family.</text>
</comment>
<feature type="compositionally biased region" description="Polar residues" evidence="13">
    <location>
        <begin position="53"/>
        <end position="73"/>
    </location>
</feature>
<evidence type="ECO:0000313" key="15">
    <source>
        <dbReference type="EMBL" id="KEY65775.1"/>
    </source>
</evidence>
<feature type="transmembrane region" description="Helical" evidence="14">
    <location>
        <begin position="252"/>
        <end position="271"/>
    </location>
</feature>
<keyword evidence="16" id="KW-1185">Reference proteome</keyword>
<gene>
    <name evidence="15" type="ORF">S7711_08715</name>
</gene>
<evidence type="ECO:0000256" key="5">
    <source>
        <dbReference type="ARBA" id="ARBA00022679"/>
    </source>
</evidence>
<dbReference type="OrthoDB" id="406287at2759"/>
<proteinExistence type="inferred from homology"/>
<name>A0A084AKE6_STACB</name>
<feature type="transmembrane region" description="Helical" evidence="14">
    <location>
        <begin position="226"/>
        <end position="246"/>
    </location>
</feature>
<keyword evidence="8" id="KW-0443">Lipid metabolism</keyword>
<evidence type="ECO:0000256" key="6">
    <source>
        <dbReference type="ARBA" id="ARBA00022692"/>
    </source>
</evidence>
<evidence type="ECO:0000256" key="13">
    <source>
        <dbReference type="SAM" id="MobiDB-lite"/>
    </source>
</evidence>
<evidence type="ECO:0000256" key="7">
    <source>
        <dbReference type="ARBA" id="ARBA00022989"/>
    </source>
</evidence>
<sequence>MDDEPKSLPIPTKAGRSDSALLDSDCLAPPDLEPSSPLSSSPPEHAPLDTPTLGASTPKLSRNPSFSGSSSYQDDWDNIPPLDRLTMLDLLDNFALPQQLEKLQKNLSAQTDKVRRSREVLKSRTSLARERMVEEWRRRVPSADERFDRYRRRMRQRVEKLGRQWNDTKAVSLREKISFICGVMNIFISGYLIGGFPQYFHIWYTIQLLYFMPIRVFTYHRRGMHYFLADLCYFVNLLLSLSIWVFPNSKRLFTAAYCLAYGNNAVAIIMWRNSLVFHSFDKVTSLFIHIMPCATLHCLVHLTPIESQENRFPAIWTIRSAEPGSPKAYANVISMLAWSSIPYAVWQLSYYFFITVRRRDKIAAGRPTSFTWLRRSYSKTWIGRFVLSLPIPLQEPAFMMIQYCYAVLTMLPCPLWFYSRWASSLFLVTVFAWSIYNGSTYYIDVFGKRFQKELEAMKSEVMKWQSTPELMLQSPFLTPHPDAPSAPTGSIQAPSEPDVTGNGAPTDKAMYNAMDKPAAVAAQAPSLDQIPLLDDTSGVTATGIDEGVKDIARERKVS</sequence>
<dbReference type="AlphaFoldDB" id="A0A084AKE6"/>
<feature type="transmembrane region" description="Helical" evidence="14">
    <location>
        <begin position="283"/>
        <end position="302"/>
    </location>
</feature>
<dbReference type="PANTHER" id="PTHR31201">
    <property type="entry name" value="OS01G0585100 PROTEIN"/>
    <property type="match status" value="1"/>
</dbReference>
<keyword evidence="4" id="KW-0444">Lipid biosynthesis</keyword>
<feature type="compositionally biased region" description="Low complexity" evidence="13">
    <location>
        <begin position="27"/>
        <end position="43"/>
    </location>
</feature>
<feature type="transmembrane region" description="Helical" evidence="14">
    <location>
        <begin position="177"/>
        <end position="196"/>
    </location>
</feature>
<evidence type="ECO:0000256" key="4">
    <source>
        <dbReference type="ARBA" id="ARBA00022516"/>
    </source>
</evidence>
<comment type="subcellular location">
    <subcellularLocation>
        <location evidence="1">Membrane</location>
        <topology evidence="1">Multi-pass membrane protein</topology>
    </subcellularLocation>
</comment>
<dbReference type="InterPro" id="IPR021261">
    <property type="entry name" value="GPCAT"/>
</dbReference>
<organism evidence="15 16">
    <name type="scientific">Stachybotrys chartarum (strain CBS 109288 / IBT 7711)</name>
    <name type="common">Toxic black mold</name>
    <name type="synonym">Stilbospora chartarum</name>
    <dbReference type="NCBI Taxonomy" id="1280523"/>
    <lineage>
        <taxon>Eukaryota</taxon>
        <taxon>Fungi</taxon>
        <taxon>Dikarya</taxon>
        <taxon>Ascomycota</taxon>
        <taxon>Pezizomycotina</taxon>
        <taxon>Sordariomycetes</taxon>
        <taxon>Hypocreomycetidae</taxon>
        <taxon>Hypocreales</taxon>
        <taxon>Stachybotryaceae</taxon>
        <taxon>Stachybotrys</taxon>
    </lineage>
</organism>
<dbReference type="Pfam" id="PF10998">
    <property type="entry name" value="DUF2838"/>
    <property type="match status" value="1"/>
</dbReference>
<evidence type="ECO:0000313" key="16">
    <source>
        <dbReference type="Proteomes" id="UP000028045"/>
    </source>
</evidence>
<keyword evidence="11" id="KW-1208">Phospholipid metabolism</keyword>
<evidence type="ECO:0000256" key="1">
    <source>
        <dbReference type="ARBA" id="ARBA00004141"/>
    </source>
</evidence>
<dbReference type="PANTHER" id="PTHR31201:SF1">
    <property type="entry name" value="GLYCEROPHOSPHOCHOLINE ACYLTRANSFERASE 1"/>
    <property type="match status" value="1"/>
</dbReference>
<keyword evidence="9 14" id="KW-0472">Membrane</keyword>